<comment type="caution">
    <text evidence="1">The sequence shown here is derived from an EMBL/GenBank/DDBJ whole genome shotgun (WGS) entry which is preliminary data.</text>
</comment>
<evidence type="ECO:0000313" key="2">
    <source>
        <dbReference type="Proteomes" id="UP001162164"/>
    </source>
</evidence>
<reference evidence="1" key="1">
    <citation type="journal article" date="2023" name="Insect Mol. Biol.">
        <title>Genome sequencing provides insights into the evolution of gene families encoding plant cell wall-degrading enzymes in longhorned beetles.</title>
        <authorList>
            <person name="Shin N.R."/>
            <person name="Okamura Y."/>
            <person name="Kirsch R."/>
            <person name="Pauchet Y."/>
        </authorList>
    </citation>
    <scope>NUCLEOTIDE SEQUENCE</scope>
    <source>
        <strain evidence="1">MMC_N1</strain>
    </source>
</reference>
<name>A0ABQ9J5Q6_9CUCU</name>
<gene>
    <name evidence="1" type="ORF">NQ317_016793</name>
</gene>
<keyword evidence="2" id="KW-1185">Reference proteome</keyword>
<proteinExistence type="predicted"/>
<protein>
    <submittedName>
        <fullName evidence="1">Uncharacterized protein</fullName>
    </submittedName>
</protein>
<accession>A0ABQ9J5Q6</accession>
<organism evidence="1 2">
    <name type="scientific">Molorchus minor</name>
    <dbReference type="NCBI Taxonomy" id="1323400"/>
    <lineage>
        <taxon>Eukaryota</taxon>
        <taxon>Metazoa</taxon>
        <taxon>Ecdysozoa</taxon>
        <taxon>Arthropoda</taxon>
        <taxon>Hexapoda</taxon>
        <taxon>Insecta</taxon>
        <taxon>Pterygota</taxon>
        <taxon>Neoptera</taxon>
        <taxon>Endopterygota</taxon>
        <taxon>Coleoptera</taxon>
        <taxon>Polyphaga</taxon>
        <taxon>Cucujiformia</taxon>
        <taxon>Chrysomeloidea</taxon>
        <taxon>Cerambycidae</taxon>
        <taxon>Lamiinae</taxon>
        <taxon>Monochamini</taxon>
        <taxon>Molorchus</taxon>
    </lineage>
</organism>
<sequence>METSGSANEISELSCFRGNCLPDKLNRSRYIFILCTLCRPVETCIRWDDEPQQISKFEIEIGGNRNYITAFGFYNQKFTKKDADACLSALKFENLSAEEFDSYWKACTQYRLNDINTMLSSAEVLQKWPFYKKPFGYRLVDMDYDEKCFPHIVAFLQKDGHIKDTAVKALLDNAFKETCDENGKYASILLAIHGYLTTHIKYTIKDSQESFLYCAKTQQAIEEHIMHLKSRKIGNSAFYFMSWR</sequence>
<evidence type="ECO:0000313" key="1">
    <source>
        <dbReference type="EMBL" id="KAJ8973450.1"/>
    </source>
</evidence>
<dbReference type="EMBL" id="JAPWTJ010001172">
    <property type="protein sequence ID" value="KAJ8973450.1"/>
    <property type="molecule type" value="Genomic_DNA"/>
</dbReference>
<dbReference type="Proteomes" id="UP001162164">
    <property type="component" value="Unassembled WGS sequence"/>
</dbReference>